<dbReference type="Gene3D" id="2.60.40.10">
    <property type="entry name" value="Immunoglobulins"/>
    <property type="match status" value="2"/>
</dbReference>
<dbReference type="AlphaFoldDB" id="E3T617"/>
<reference evidence="4" key="2">
    <citation type="journal article" date="2010" name="Appl. Environ. Microbiol.">
        <title>Comparative analysis of acidobacterial genomic fragments from terrestrial and aquatic metagenomic libraries, with emphasis on acidobacteria subdivision 6.</title>
        <authorList>
            <person name="Kielak A.M."/>
            <person name="van Veen J.A."/>
            <person name="Kowalchuk G.A."/>
        </authorList>
    </citation>
    <scope>NUCLEOTIDE SEQUENCE</scope>
</reference>
<feature type="transmembrane region" description="Helical" evidence="2">
    <location>
        <begin position="24"/>
        <end position="45"/>
    </location>
</feature>
<feature type="region of interest" description="Disordered" evidence="1">
    <location>
        <begin position="157"/>
        <end position="181"/>
    </location>
</feature>
<feature type="domain" description="FecR protein" evidence="3">
    <location>
        <begin position="97"/>
        <end position="199"/>
    </location>
</feature>
<evidence type="ECO:0000259" key="3">
    <source>
        <dbReference type="Pfam" id="PF04773"/>
    </source>
</evidence>
<name>E3T617_9BACT</name>
<proteinExistence type="predicted"/>
<dbReference type="InterPro" id="IPR006860">
    <property type="entry name" value="FecR"/>
</dbReference>
<sequence length="420" mass="44964">MSDKKPPRSQDDLLDWFTISYRSVYLFVGGVVLVGALAGYLLFYAHTPVTPATPPTTPVVNSTAARFRTIEGNVKVKPVGTFEWVPADASMVLRKSDLVRTGAGSAAEISFVDGTIVHVRPDSLITIEETSEDPTTRQRKVAWHISSGEVNFQTTRRTAQGGGAEISTPTVRTTAGEQTEGGIRVADSGDSDVRIYRGTTQVETRTGEKVTLGSAESVVVDSSGKASAKRTLPPVPGLLAPPHQAEITYPDPTRATTMLAWKAVPGAVSYHVMLDYSAYFNRPIVDRAGINDNSVQLQGLDTGKYYWRVAAVDKEGAEGAFSEFARFTVVRQGGPGNAGGPPPPLQIMELEVRTNILQIKGRTEPGATVTVNGQRVDVAGDGVFNEFITLDKPGRQLVIVRATGLSGGVNEQKRPVVVGD</sequence>
<accession>E3T617</accession>
<dbReference type="PANTHER" id="PTHR38731">
    <property type="entry name" value="LIPL45-RELATED LIPOPROTEIN-RELATED"/>
    <property type="match status" value="1"/>
</dbReference>
<dbReference type="InterPro" id="IPR013783">
    <property type="entry name" value="Ig-like_fold"/>
</dbReference>
<reference evidence="4" key="1">
    <citation type="submission" date="2009-12" db="EMBL/GenBank/DDBJ databases">
        <authorList>
            <person name="Kielak A."/>
            <person name="van Veen J.A."/>
            <person name="Kowalchuk G.A."/>
        </authorList>
    </citation>
    <scope>NUCLEOTIDE SEQUENCE</scope>
</reference>
<evidence type="ECO:0000256" key="2">
    <source>
        <dbReference type="SAM" id="Phobius"/>
    </source>
</evidence>
<keyword evidence="2" id="KW-0812">Transmembrane</keyword>
<keyword evidence="2" id="KW-1133">Transmembrane helix</keyword>
<dbReference type="Pfam" id="PF04773">
    <property type="entry name" value="FecR"/>
    <property type="match status" value="1"/>
</dbReference>
<dbReference type="EMBL" id="GU260698">
    <property type="protein sequence ID" value="ADC35761.1"/>
    <property type="molecule type" value="Genomic_DNA"/>
</dbReference>
<organism evidence="4">
    <name type="scientific">uncultured bacterium 293</name>
    <dbReference type="NCBI Taxonomy" id="698389"/>
    <lineage>
        <taxon>Bacteria</taxon>
        <taxon>environmental samples</taxon>
    </lineage>
</organism>
<evidence type="ECO:0000313" key="4">
    <source>
        <dbReference type="EMBL" id="ADC35761.1"/>
    </source>
</evidence>
<protein>
    <submittedName>
        <fullName evidence="4">Fibronectin type III</fullName>
    </submittedName>
</protein>
<dbReference type="InterPro" id="IPR036116">
    <property type="entry name" value="FN3_sf"/>
</dbReference>
<dbReference type="Gene3D" id="2.60.120.1440">
    <property type="match status" value="1"/>
</dbReference>
<keyword evidence="2" id="KW-0472">Membrane</keyword>
<feature type="compositionally biased region" description="Polar residues" evidence="1">
    <location>
        <begin position="167"/>
        <end position="177"/>
    </location>
</feature>
<evidence type="ECO:0000256" key="1">
    <source>
        <dbReference type="SAM" id="MobiDB-lite"/>
    </source>
</evidence>
<dbReference type="SUPFAM" id="SSF49265">
    <property type="entry name" value="Fibronectin type III"/>
    <property type="match status" value="1"/>
</dbReference>